<name>A0AAW3ZDS3_9GAMM</name>
<dbReference type="RefSeq" id="WP_192027773.1">
    <property type="nucleotide sequence ID" value="NZ_JACYTR010000002.1"/>
</dbReference>
<reference evidence="2 3" key="1">
    <citation type="submission" date="2020-09" db="EMBL/GenBank/DDBJ databases">
        <title>Pseudoxanthomonas sp. CAU 1598 isolated from sand of Yaerae Beach.</title>
        <authorList>
            <person name="Kim W."/>
        </authorList>
    </citation>
    <scope>NUCLEOTIDE SEQUENCE [LARGE SCALE GENOMIC DNA]</scope>
    <source>
        <strain evidence="2 3">CAU 1598</strain>
    </source>
</reference>
<dbReference type="Proteomes" id="UP000613768">
    <property type="component" value="Unassembled WGS sequence"/>
</dbReference>
<feature type="region of interest" description="Disordered" evidence="1">
    <location>
        <begin position="131"/>
        <end position="155"/>
    </location>
</feature>
<comment type="caution">
    <text evidence="2">The sequence shown here is derived from an EMBL/GenBank/DDBJ whole genome shotgun (WGS) entry which is preliminary data.</text>
</comment>
<gene>
    <name evidence="2" type="ORF">IFO71_01630</name>
</gene>
<proteinExistence type="predicted"/>
<protein>
    <submittedName>
        <fullName evidence="2">Uncharacterized protein</fullName>
    </submittedName>
</protein>
<accession>A0AAW3ZDS3</accession>
<evidence type="ECO:0000313" key="2">
    <source>
        <dbReference type="EMBL" id="MBD8524430.1"/>
    </source>
</evidence>
<dbReference type="EMBL" id="JACYTR010000002">
    <property type="protein sequence ID" value="MBD8524430.1"/>
    <property type="molecule type" value="Genomic_DNA"/>
</dbReference>
<sequence>MHCWKCAGTLRVGALAGQSHTEAWLDEAEPPRWLPFGDPAALQRVTSMSPELEALVHRHLPTYHLAFSQTSEMGYFMNHCPHCEASTGDFYAQAPDGPFFAWPRPGREGIEIIELDDGEITAEPPYIIPPEFNATPRQARERMPKAIKAAEREKE</sequence>
<evidence type="ECO:0000313" key="3">
    <source>
        <dbReference type="Proteomes" id="UP000613768"/>
    </source>
</evidence>
<dbReference type="AlphaFoldDB" id="A0AAW3ZDS3"/>
<keyword evidence="3" id="KW-1185">Reference proteome</keyword>
<feature type="compositionally biased region" description="Basic and acidic residues" evidence="1">
    <location>
        <begin position="138"/>
        <end position="155"/>
    </location>
</feature>
<evidence type="ECO:0000256" key="1">
    <source>
        <dbReference type="SAM" id="MobiDB-lite"/>
    </source>
</evidence>
<organism evidence="2 3">
    <name type="scientific">Pseudomarimonas arenosa</name>
    <dbReference type="NCBI Taxonomy" id="2774145"/>
    <lineage>
        <taxon>Bacteria</taxon>
        <taxon>Pseudomonadati</taxon>
        <taxon>Pseudomonadota</taxon>
        <taxon>Gammaproteobacteria</taxon>
        <taxon>Lysobacterales</taxon>
        <taxon>Lysobacteraceae</taxon>
        <taxon>Pseudomarimonas</taxon>
    </lineage>
</organism>